<dbReference type="PANTHER" id="PTHR33712">
    <property type="entry name" value="LIGHT-INDEPENDENT PROTOCHLOROPHYLLIDE REDUCTASE SUBUNIT B"/>
    <property type="match status" value="1"/>
</dbReference>
<dbReference type="EC" id="1.3.7.7" evidence="3 17"/>
<evidence type="ECO:0000256" key="2">
    <source>
        <dbReference type="ARBA" id="ARBA00008935"/>
    </source>
</evidence>
<dbReference type="HAMAP" id="MF_00353">
    <property type="entry name" value="ChlB_BchB"/>
    <property type="match status" value="1"/>
</dbReference>
<dbReference type="GO" id="GO:0051539">
    <property type="term" value="F:4 iron, 4 sulfur cluster binding"/>
    <property type="evidence" value="ECO:0007669"/>
    <property type="project" value="UniProtKB-UniRule"/>
</dbReference>
<dbReference type="Pfam" id="PF08369">
    <property type="entry name" value="PCP_red"/>
    <property type="match status" value="1"/>
</dbReference>
<dbReference type="InterPro" id="IPR042298">
    <property type="entry name" value="P-CP_red_C"/>
</dbReference>
<evidence type="ECO:0000256" key="7">
    <source>
        <dbReference type="ARBA" id="ARBA00022723"/>
    </source>
</evidence>
<evidence type="ECO:0000256" key="14">
    <source>
        <dbReference type="ARBA" id="ARBA00025201"/>
    </source>
</evidence>
<dbReference type="InterPro" id="IPR016209">
    <property type="entry name" value="Protochlorophyllide_Rdtase"/>
</dbReference>
<dbReference type="AlphaFoldDB" id="A0A172NAG0"/>
<evidence type="ECO:0000256" key="4">
    <source>
        <dbReference type="ARBA" id="ARBA00017673"/>
    </source>
</evidence>
<evidence type="ECO:0000313" key="20">
    <source>
        <dbReference type="EMBL" id="AND49248.1"/>
    </source>
</evidence>
<gene>
    <name evidence="17 20" type="primary">chlB</name>
</gene>
<dbReference type="GO" id="GO:0016636">
    <property type="term" value="F:oxidoreductase activity, acting on the CH-CH group of donors, iron-sulfur protein as acceptor"/>
    <property type="evidence" value="ECO:0007669"/>
    <property type="project" value="UniProtKB-UniRule"/>
</dbReference>
<reference evidence="20" key="1">
    <citation type="journal article" date="2016" name="Ann. Bot.">
        <title>Organellar phylogenomics of an emerging model system: Sphagnum (peatmoss).</title>
        <authorList>
            <person name="Shaw A.J."/>
            <person name="Devos N."/>
            <person name="Liu Y."/>
            <person name="Cox C.J."/>
            <person name="Goffinet B."/>
            <person name="Flatberg K.I."/>
            <person name="Shaw B."/>
        </authorList>
    </citation>
    <scope>NUCLEOTIDE SEQUENCE</scope>
    <source>
        <strain evidence="20">ND2865</strain>
    </source>
</reference>
<dbReference type="PANTHER" id="PTHR33712:SF7">
    <property type="entry name" value="LIGHT-INDEPENDENT PROTOCHLOROPHYLLIDE REDUCTASE SUBUNIT B"/>
    <property type="match status" value="1"/>
</dbReference>
<dbReference type="Gene3D" id="1.10.8.550">
    <property type="entry name" value="Proto-chlorophyllide reductase 57 kD subunit B"/>
    <property type="match status" value="1"/>
</dbReference>
<dbReference type="Pfam" id="PF00148">
    <property type="entry name" value="Oxidored_nitro"/>
    <property type="match status" value="1"/>
</dbReference>
<evidence type="ECO:0000256" key="5">
    <source>
        <dbReference type="ARBA" id="ARBA00022485"/>
    </source>
</evidence>
<evidence type="ECO:0000259" key="19">
    <source>
        <dbReference type="Pfam" id="PF08369"/>
    </source>
</evidence>
<dbReference type="SUPFAM" id="SSF53807">
    <property type="entry name" value="Helical backbone' metal receptor"/>
    <property type="match status" value="1"/>
</dbReference>
<dbReference type="InterPro" id="IPR013580">
    <property type="entry name" value="LI-POR_suB-like_C"/>
</dbReference>
<dbReference type="CDD" id="cd01981">
    <property type="entry name" value="Pchlide_reductase_B"/>
    <property type="match status" value="1"/>
</dbReference>
<evidence type="ECO:0000256" key="17">
    <source>
        <dbReference type="HAMAP-Rule" id="MF_00353"/>
    </source>
</evidence>
<dbReference type="Gene3D" id="3.40.50.1980">
    <property type="entry name" value="Nitrogenase molybdenum iron protein domain"/>
    <property type="match status" value="3"/>
</dbReference>
<dbReference type="PIRSF" id="PIRSF000163">
    <property type="entry name" value="PCP_ChlB"/>
    <property type="match status" value="1"/>
</dbReference>
<feature type="domain" description="Nitrogenase/oxidoreductase component 1" evidence="18">
    <location>
        <begin position="12"/>
        <end position="431"/>
    </location>
</feature>
<evidence type="ECO:0000259" key="18">
    <source>
        <dbReference type="Pfam" id="PF00148"/>
    </source>
</evidence>
<dbReference type="GO" id="GO:0019685">
    <property type="term" value="P:photosynthesis, dark reaction"/>
    <property type="evidence" value="ECO:0007669"/>
    <property type="project" value="InterPro"/>
</dbReference>
<keyword evidence="20" id="KW-0934">Plastid</keyword>
<keyword evidence="6 17" id="KW-0602">Photosynthesis</keyword>
<feature type="binding site" evidence="17">
    <location>
        <begin position="434"/>
        <end position="435"/>
    </location>
    <ligand>
        <name>substrate</name>
    </ligand>
</feature>
<dbReference type="InterPro" id="IPR000510">
    <property type="entry name" value="Nase/OxRdtase_comp1"/>
</dbReference>
<evidence type="ECO:0000256" key="16">
    <source>
        <dbReference type="ARBA" id="ARBA00049483"/>
    </source>
</evidence>
<dbReference type="UniPathway" id="UPA00670"/>
<keyword evidence="8 17" id="KW-0547">Nucleotide-binding</keyword>
<feature type="active site" description="Proton donor" evidence="17">
    <location>
        <position position="299"/>
    </location>
</feature>
<feature type="binding site" evidence="17">
    <location>
        <position position="36"/>
    </location>
    <ligand>
        <name>[4Fe-4S] cluster</name>
        <dbReference type="ChEBI" id="CHEBI:49883"/>
        <note>ligand shared with heterodimeric partner</note>
    </ligand>
</feature>
<keyword evidence="11 17" id="KW-0408">Iron</keyword>
<comment type="similarity">
    <text evidence="2 17">Belongs to the ChlB/BchB/BchZ family.</text>
</comment>
<dbReference type="EMBL" id="KU725467">
    <property type="protein sequence ID" value="AND49248.1"/>
    <property type="molecule type" value="Genomic_DNA"/>
</dbReference>
<evidence type="ECO:0000256" key="10">
    <source>
        <dbReference type="ARBA" id="ARBA00023002"/>
    </source>
</evidence>
<dbReference type="NCBIfam" id="TIGR01278">
    <property type="entry name" value="DPOR_BchB"/>
    <property type="match status" value="1"/>
</dbReference>
<dbReference type="InterPro" id="IPR050152">
    <property type="entry name" value="ChlB/BchB/BchZ"/>
</dbReference>
<comment type="cofactor">
    <cofactor evidence="17">
        <name>[4Fe-4S] cluster</name>
        <dbReference type="ChEBI" id="CHEBI:49883"/>
    </cofactor>
    <text evidence="17">Binds 1 [4Fe-4S] cluster per heterodimer. The cluster is bound at the heterodimer interface by residues from both subunits.</text>
</comment>
<keyword evidence="13 17" id="KW-0149">Chlorophyll biosynthesis</keyword>
<evidence type="ECO:0000256" key="9">
    <source>
        <dbReference type="ARBA" id="ARBA00022840"/>
    </source>
</evidence>
<evidence type="ECO:0000256" key="3">
    <source>
        <dbReference type="ARBA" id="ARBA00012713"/>
    </source>
</evidence>
<comment type="pathway">
    <text evidence="1 17">Porphyrin-containing compound metabolism; chlorophyll biosynthesis (light-independent).</text>
</comment>
<evidence type="ECO:0000256" key="11">
    <source>
        <dbReference type="ARBA" id="ARBA00023004"/>
    </source>
</evidence>
<comment type="function">
    <text evidence="14 17">Component of the dark-operative protochlorophyllide reductase (DPOR) that uses Mg-ATP and reduced ferredoxin to reduce ring D of protochlorophyllide (Pchlide) to form chlorophyllide a (Chlide). This reaction is light-independent. The NB-protein (ChlN-ChlB) is the catalytic component of the complex.</text>
</comment>
<dbReference type="GO" id="GO:0009507">
    <property type="term" value="C:chloroplast"/>
    <property type="evidence" value="ECO:0007669"/>
    <property type="project" value="UniProtKB-SubCell"/>
</dbReference>
<accession>A0A172NAG0</accession>
<keyword evidence="9 17" id="KW-0067">ATP-binding</keyword>
<comment type="subcellular location">
    <subcellularLocation>
        <location evidence="17">Plastid</location>
        <location evidence="17">Chloroplast</location>
    </subcellularLocation>
</comment>
<sequence length="513" mass="58113">MKLAYWMYAGPAHIGTLRVASSFKNVHAIMHAPLGDDYFNVMRSMLERERDFTPVTASIVDRHVLARGSQEKVVGNITRKDREERPDLIVLTPTCTSSILQEDLQNFVNRASVTSDSDVILADVNHYRVNELQAADRTLEQVVRYYLDKARRQETLDRSVTDKPSANIIGIFTLGFHNQHDCRELKRLLQDLDIEINQVIPEGGSVQDLRNLPKAWFNLVPYREVGLMTAIYLEKIFGMPYVSMTPMGVVDTAECIRQIQRHVNKLALVSLDRTFNYESYIDQQTKFVSQAAWFSRSIDCQNLTGKKAVVFGDATHAASMTKILAREMGIRVSCAGTYCKHDAEWFKEQVQGFCDEILITDDHTEVGDMIARVEPSAIFGTQMERHIGKRLDIPCGVISSPVHIQNFPLGYRPFLGYEGTNQIADLVYNSFTLGMEDHLLEIFGGHDTKEVITKSLSTDTDLTWNYESQLELNKIPGFVRGKIKRNTEKFARQNGIADITVEVMYAAKEALNA</sequence>
<organism evidence="20">
    <name type="scientific">Sphagnum recurvum</name>
    <dbReference type="NCBI Taxonomy" id="81808"/>
    <lineage>
        <taxon>Eukaryota</taxon>
        <taxon>Viridiplantae</taxon>
        <taxon>Streptophyta</taxon>
        <taxon>Embryophyta</taxon>
        <taxon>Bryophyta</taxon>
        <taxon>Sphagnophytina</taxon>
        <taxon>Sphagnopsida</taxon>
        <taxon>Sphagnales</taxon>
        <taxon>Sphagnaceae</taxon>
        <taxon>Sphagnum</taxon>
    </lineage>
</organism>
<evidence type="ECO:0000256" key="1">
    <source>
        <dbReference type="ARBA" id="ARBA00004949"/>
    </source>
</evidence>
<protein>
    <recommendedName>
        <fullName evidence="4 17">Light-independent protochlorophyllide reductase subunit B</fullName>
        <shortName evidence="17">DPOR subunit B</shortName>
        <shortName evidence="17">LI-POR subunit B</shortName>
        <ecNumber evidence="3 17">1.3.7.7</ecNumber>
    </recommendedName>
</protein>
<dbReference type="GO" id="GO:0005524">
    <property type="term" value="F:ATP binding"/>
    <property type="evidence" value="ECO:0007669"/>
    <property type="project" value="UniProtKB-UniRule"/>
</dbReference>
<name>A0A172NAG0_9BRYO</name>
<dbReference type="GO" id="GO:0046872">
    <property type="term" value="F:metal ion binding"/>
    <property type="evidence" value="ECO:0007669"/>
    <property type="project" value="UniProtKB-KW"/>
</dbReference>
<dbReference type="InterPro" id="IPR005969">
    <property type="entry name" value="Protochl_reductB"/>
</dbReference>
<keyword evidence="5 17" id="KW-0004">4Fe-4S</keyword>
<evidence type="ECO:0000256" key="8">
    <source>
        <dbReference type="ARBA" id="ARBA00022741"/>
    </source>
</evidence>
<geneLocation type="chloroplast" evidence="20"/>
<evidence type="ECO:0000256" key="6">
    <source>
        <dbReference type="ARBA" id="ARBA00022531"/>
    </source>
</evidence>
<dbReference type="GO" id="GO:0036068">
    <property type="term" value="P:light-independent chlorophyll biosynthetic process"/>
    <property type="evidence" value="ECO:0007669"/>
    <property type="project" value="UniProtKB-UniRule"/>
</dbReference>
<proteinExistence type="inferred from homology"/>
<keyword evidence="7 17" id="KW-0479">Metal-binding</keyword>
<comment type="subunit">
    <text evidence="15 17">Protochlorophyllide reductase is composed of three subunits; ChlL, ChlN and ChlB. Forms a heterotetramer of two ChlB and two ChlN subunits.</text>
</comment>
<dbReference type="GO" id="GO:0016730">
    <property type="term" value="F:oxidoreductase activity, acting on iron-sulfur proteins as donors"/>
    <property type="evidence" value="ECO:0007669"/>
    <property type="project" value="InterPro"/>
</dbReference>
<keyword evidence="12 17" id="KW-0411">Iron-sulfur</keyword>
<evidence type="ECO:0000256" key="12">
    <source>
        <dbReference type="ARBA" id="ARBA00023014"/>
    </source>
</evidence>
<feature type="domain" description="Light-independent protochlorophyllide reductase subunit B-like C-terminal" evidence="19">
    <location>
        <begin position="464"/>
        <end position="508"/>
    </location>
</feature>
<keyword evidence="10 17" id="KW-0560">Oxidoreductase</keyword>
<keyword evidence="20" id="KW-0150">Chloroplast</keyword>
<dbReference type="Gene3D" id="1.20.89.20">
    <property type="match status" value="1"/>
</dbReference>
<evidence type="ECO:0000256" key="15">
    <source>
        <dbReference type="ARBA" id="ARBA00025959"/>
    </source>
</evidence>
<comment type="catalytic activity">
    <reaction evidence="16 17">
        <text>chlorophyllide a + oxidized 2[4Fe-4S]-[ferredoxin] + 2 ADP + 2 phosphate = protochlorophyllide a + reduced 2[4Fe-4S]-[ferredoxin] + 2 ATP + 2 H2O</text>
        <dbReference type="Rhea" id="RHEA:28202"/>
        <dbReference type="Rhea" id="RHEA-COMP:10002"/>
        <dbReference type="Rhea" id="RHEA-COMP:10004"/>
        <dbReference type="ChEBI" id="CHEBI:15377"/>
        <dbReference type="ChEBI" id="CHEBI:30616"/>
        <dbReference type="ChEBI" id="CHEBI:33722"/>
        <dbReference type="ChEBI" id="CHEBI:33723"/>
        <dbReference type="ChEBI" id="CHEBI:43474"/>
        <dbReference type="ChEBI" id="CHEBI:83348"/>
        <dbReference type="ChEBI" id="CHEBI:83350"/>
        <dbReference type="ChEBI" id="CHEBI:456216"/>
        <dbReference type="EC" id="1.3.7.7"/>
    </reaction>
</comment>
<evidence type="ECO:0000256" key="13">
    <source>
        <dbReference type="ARBA" id="ARBA00023171"/>
    </source>
</evidence>